<dbReference type="KEGG" id="aori:SD37_22085"/>
<proteinExistence type="predicted"/>
<reference evidence="4 5" key="1">
    <citation type="journal article" date="2015" name="Genome Announc.">
        <title>Draft Genome Sequence of Norvancomycin-Producing Strain Amycolatopsis orientalis CPCC200066.</title>
        <authorList>
            <person name="Lei X."/>
            <person name="Yuan F."/>
            <person name="Shi Y."/>
            <person name="Li X."/>
            <person name="Wang L."/>
            <person name="Hong B."/>
        </authorList>
    </citation>
    <scope>NUCLEOTIDE SEQUENCE [LARGE SCALE GENOMIC DNA]</scope>
    <source>
        <strain evidence="4 5">B-37</strain>
    </source>
</reference>
<gene>
    <name evidence="4" type="ORF">SD37_22085</name>
</gene>
<keyword evidence="5" id="KW-1185">Reference proteome</keyword>
<dbReference type="AlphaFoldDB" id="A0A193C0S1"/>
<dbReference type="STRING" id="31958.SD37_22085"/>
<evidence type="ECO:0008006" key="6">
    <source>
        <dbReference type="Google" id="ProtNLM"/>
    </source>
</evidence>
<keyword evidence="3" id="KW-0732">Signal</keyword>
<evidence type="ECO:0000256" key="1">
    <source>
        <dbReference type="SAM" id="Coils"/>
    </source>
</evidence>
<feature type="compositionally biased region" description="Low complexity" evidence="2">
    <location>
        <begin position="145"/>
        <end position="165"/>
    </location>
</feature>
<accession>A0A193C0S1</accession>
<feature type="region of interest" description="Disordered" evidence="2">
    <location>
        <begin position="145"/>
        <end position="168"/>
    </location>
</feature>
<dbReference type="eggNOG" id="ENOG5033S8N">
    <property type="taxonomic scope" value="Bacteria"/>
</dbReference>
<evidence type="ECO:0000313" key="4">
    <source>
        <dbReference type="EMBL" id="ANN18072.1"/>
    </source>
</evidence>
<dbReference type="EMBL" id="CP016174">
    <property type="protein sequence ID" value="ANN18072.1"/>
    <property type="molecule type" value="Genomic_DNA"/>
</dbReference>
<name>A0A193C0S1_AMYOR</name>
<dbReference type="RefSeq" id="WP_044856510.1">
    <property type="nucleotide sequence ID" value="NZ_CP016174.1"/>
</dbReference>
<organism evidence="4 5">
    <name type="scientific">Amycolatopsis orientalis</name>
    <name type="common">Nocardia orientalis</name>
    <dbReference type="NCBI Taxonomy" id="31958"/>
    <lineage>
        <taxon>Bacteria</taxon>
        <taxon>Bacillati</taxon>
        <taxon>Actinomycetota</taxon>
        <taxon>Actinomycetes</taxon>
        <taxon>Pseudonocardiales</taxon>
        <taxon>Pseudonocardiaceae</taxon>
        <taxon>Amycolatopsis</taxon>
    </lineage>
</organism>
<feature type="coiled-coil region" evidence="1">
    <location>
        <begin position="190"/>
        <end position="217"/>
    </location>
</feature>
<dbReference type="Proteomes" id="UP000093695">
    <property type="component" value="Chromosome"/>
</dbReference>
<sequence length="265" mass="26428">MSRRAGAHRVSRRTKIATGALGLAIAAGALVVSTAAGNSDSAGAAQAGSRIVCPDVASRLPAIPARAKAEVDRNLAQLGTQITEAEQRLASSVGQGGPNFVQNAILGPLADKRTAAIERIAISIGRAAAKPQGLADLAPCSLGTSGAPSVAPSSAPSAAPSSSAGGVTGARRIVCPDVASRLPEIPARAQAEVDRNLAQLRTQIAEAEQRLVSSAGQGGPNFVQNAILGPLADKRTAAIERIAISIGRAAAKPQGLGALAPCSAR</sequence>
<protein>
    <recommendedName>
        <fullName evidence="6">Secreted protein</fullName>
    </recommendedName>
</protein>
<feature type="chain" id="PRO_5038981162" description="Secreted protein" evidence="3">
    <location>
        <begin position="36"/>
        <end position="265"/>
    </location>
</feature>
<keyword evidence="1" id="KW-0175">Coiled coil</keyword>
<evidence type="ECO:0000313" key="5">
    <source>
        <dbReference type="Proteomes" id="UP000093695"/>
    </source>
</evidence>
<feature type="signal peptide" evidence="3">
    <location>
        <begin position="1"/>
        <end position="35"/>
    </location>
</feature>
<evidence type="ECO:0000256" key="3">
    <source>
        <dbReference type="SAM" id="SignalP"/>
    </source>
</evidence>
<evidence type="ECO:0000256" key="2">
    <source>
        <dbReference type="SAM" id="MobiDB-lite"/>
    </source>
</evidence>